<dbReference type="InterPro" id="IPR051698">
    <property type="entry name" value="Transposase_11-like"/>
</dbReference>
<dbReference type="GO" id="GO:0003677">
    <property type="term" value="F:DNA binding"/>
    <property type="evidence" value="ECO:0007669"/>
    <property type="project" value="InterPro"/>
</dbReference>
<dbReference type="NCBIfam" id="NF033564">
    <property type="entry name" value="transpos_ISAs1"/>
    <property type="match status" value="1"/>
</dbReference>
<dbReference type="Proteomes" id="UP001321825">
    <property type="component" value="Chromosome"/>
</dbReference>
<reference evidence="4" key="1">
    <citation type="journal article" date="2024" name="Int. J. Syst. Evol. Microbiol.">
        <title>Methylomarinovum tepidoasis sp. nov., a moderately thermophilic methanotroph of the family Methylothermaceae isolated from a deep-sea hydrothermal field.</title>
        <authorList>
            <person name="Hirayama H."/>
            <person name="Takaki Y."/>
            <person name="Abe M."/>
            <person name="Miyazaki M."/>
            <person name="Uematsu K."/>
            <person name="Matsui Y."/>
            <person name="Takai K."/>
        </authorList>
    </citation>
    <scope>NUCLEOTIDE SEQUENCE [LARGE SCALE GENOMIC DNA]</scope>
    <source>
        <strain evidence="4">IT-9</strain>
    </source>
</reference>
<dbReference type="Pfam" id="PF13808">
    <property type="entry name" value="DDE_Tnp_1_assoc"/>
    <property type="match status" value="1"/>
</dbReference>
<proteinExistence type="predicted"/>
<dbReference type="PANTHER" id="PTHR30298:SF0">
    <property type="entry name" value="PROTEIN YBFL-RELATED"/>
    <property type="match status" value="1"/>
</dbReference>
<evidence type="ECO:0000313" key="4">
    <source>
        <dbReference type="Proteomes" id="UP001321825"/>
    </source>
</evidence>
<gene>
    <name evidence="3" type="ORF">MIT9_P1924</name>
</gene>
<sequence>MLEKPLALSEVFVSIPDQRQSSKVTYDLVEVLVVVVCAVICGTDTLVEIELWGKEKLDWLRRYVPLPHGIPSHDTLGRILAMIDPEAFGSAFQRWAVSVVPALEGQVIAIDGKTSRRSRSKGQDPLHRVSAFAAQYRLVVGQEAVADKSNEKTAIPALLETLALKGCVVTLDAMGTDPKIAKAIRDRGADYVLAVKDNQKGLAESIRDFFQAFQDAPDKTPHQQCETVDKAHGRLEVRRCYVFDQLDGLDRPQRWPDLACFAVVESERTVAGKTTRERRFYISSLPADAERLDSAVRQHWAVENPLHWCMDVVFNDDQMRLRTRHAAHNLALLKQMVLNLFRLDSTKRRGGIKARRLLAASSDHYRAQLLGWT</sequence>
<name>A0AAU9BTT4_9GAMM</name>
<accession>A0AAU9BTT4</accession>
<dbReference type="Pfam" id="PF01609">
    <property type="entry name" value="DDE_Tnp_1"/>
    <property type="match status" value="1"/>
</dbReference>
<dbReference type="GO" id="GO:0004803">
    <property type="term" value="F:transposase activity"/>
    <property type="evidence" value="ECO:0007669"/>
    <property type="project" value="InterPro"/>
</dbReference>
<evidence type="ECO:0000259" key="1">
    <source>
        <dbReference type="Pfam" id="PF01609"/>
    </source>
</evidence>
<dbReference type="PANTHER" id="PTHR30298">
    <property type="entry name" value="H REPEAT-ASSOCIATED PREDICTED TRANSPOSASE"/>
    <property type="match status" value="1"/>
</dbReference>
<dbReference type="EMBL" id="AP024714">
    <property type="protein sequence ID" value="BCX82338.1"/>
    <property type="molecule type" value="Genomic_DNA"/>
</dbReference>
<dbReference type="AlphaFoldDB" id="A0AAU9BTT4"/>
<evidence type="ECO:0000313" key="3">
    <source>
        <dbReference type="EMBL" id="BCX82338.1"/>
    </source>
</evidence>
<dbReference type="GO" id="GO:0006313">
    <property type="term" value="P:DNA transposition"/>
    <property type="evidence" value="ECO:0007669"/>
    <property type="project" value="InterPro"/>
</dbReference>
<evidence type="ECO:0000259" key="2">
    <source>
        <dbReference type="Pfam" id="PF13808"/>
    </source>
</evidence>
<feature type="domain" description="Transposase IS4-like" evidence="1">
    <location>
        <begin position="105"/>
        <end position="340"/>
    </location>
</feature>
<dbReference type="KEGG" id="mcau:MIT9_P1924"/>
<protein>
    <submittedName>
        <fullName evidence="3">Transposase</fullName>
    </submittedName>
</protein>
<dbReference type="InterPro" id="IPR047647">
    <property type="entry name" value="ISAs1_transpos"/>
</dbReference>
<dbReference type="InterPro" id="IPR002559">
    <property type="entry name" value="Transposase_11"/>
</dbReference>
<dbReference type="InterPro" id="IPR032806">
    <property type="entry name" value="YbfD_N"/>
</dbReference>
<organism evidence="3 4">
    <name type="scientific">Methylomarinovum caldicuralii</name>
    <dbReference type="NCBI Taxonomy" id="438856"/>
    <lineage>
        <taxon>Bacteria</taxon>
        <taxon>Pseudomonadati</taxon>
        <taxon>Pseudomonadota</taxon>
        <taxon>Gammaproteobacteria</taxon>
        <taxon>Methylococcales</taxon>
        <taxon>Methylothermaceae</taxon>
        <taxon>Methylomarinovum</taxon>
    </lineage>
</organism>
<keyword evidence="4" id="KW-1185">Reference proteome</keyword>
<dbReference type="RefSeq" id="WP_317704740.1">
    <property type="nucleotide sequence ID" value="NZ_AP024714.1"/>
</dbReference>
<feature type="domain" description="H repeat-associated protein N-terminal" evidence="2">
    <location>
        <begin position="10"/>
        <end position="96"/>
    </location>
</feature>